<evidence type="ECO:0000313" key="3">
    <source>
        <dbReference type="Proteomes" id="UP000605259"/>
    </source>
</evidence>
<evidence type="ECO:0000313" key="2">
    <source>
        <dbReference type="EMBL" id="GGE60345.1"/>
    </source>
</evidence>
<dbReference type="InterPro" id="IPR011009">
    <property type="entry name" value="Kinase-like_dom_sf"/>
</dbReference>
<organism evidence="2 3">
    <name type="scientific">Priestia taiwanensis</name>
    <dbReference type="NCBI Taxonomy" id="1347902"/>
    <lineage>
        <taxon>Bacteria</taxon>
        <taxon>Bacillati</taxon>
        <taxon>Bacillota</taxon>
        <taxon>Bacilli</taxon>
        <taxon>Bacillales</taxon>
        <taxon>Bacillaceae</taxon>
        <taxon>Priestia</taxon>
    </lineage>
</organism>
<dbReference type="EMBL" id="BMFK01000001">
    <property type="protein sequence ID" value="GGE60345.1"/>
    <property type="molecule type" value="Genomic_DNA"/>
</dbReference>
<protein>
    <recommendedName>
        <fullName evidence="1">Protein kinase domain-containing protein</fullName>
    </recommendedName>
</protein>
<comment type="caution">
    <text evidence="2">The sequence shown here is derived from an EMBL/GenBank/DDBJ whole genome shotgun (WGS) entry which is preliminary data.</text>
</comment>
<name>A0A917AMS1_9BACI</name>
<accession>A0A917AMS1</accession>
<dbReference type="Gene3D" id="3.90.1200.10">
    <property type="match status" value="1"/>
</dbReference>
<keyword evidence="3" id="KW-1185">Reference proteome</keyword>
<reference evidence="2" key="2">
    <citation type="submission" date="2020-09" db="EMBL/GenBank/DDBJ databases">
        <authorList>
            <person name="Sun Q."/>
            <person name="Zhou Y."/>
        </authorList>
    </citation>
    <scope>NUCLEOTIDE SEQUENCE</scope>
    <source>
        <strain evidence="2">CGMCC 1.12698</strain>
    </source>
</reference>
<sequence>MNSKIIDILREYPIQPIVQIAELKKGNTSRPILITTTNNTYVLRRIKDIKQAKTEFLISKALSEYKISSTIVETKNQLPYVHRIESVYNLQPYIKHDIVKREIDFEMLGKVILTFHDVIRSIEGIYEQPDRFALSDMWKELIHRNVEIQGGLYHIVEKCLAYEEDDTGYIHGDLGKWNLLFYGQDIYIIDFGEVRKGNQHFDLAAVITSTIDWQSNDSWMIHALQQFQRGYQGINWRMLKEQIDVWLIRGIVAMFIQDGVTSETKKYAKMLMNRRERLETIIMYHFLEKR</sequence>
<proteinExistence type="predicted"/>
<dbReference type="InterPro" id="IPR002575">
    <property type="entry name" value="Aminoglycoside_PTrfase"/>
</dbReference>
<dbReference type="AlphaFoldDB" id="A0A917AMS1"/>
<dbReference type="PROSITE" id="PS50011">
    <property type="entry name" value="PROTEIN_KINASE_DOM"/>
    <property type="match status" value="1"/>
</dbReference>
<feature type="domain" description="Protein kinase" evidence="1">
    <location>
        <begin position="17"/>
        <end position="290"/>
    </location>
</feature>
<dbReference type="GO" id="GO:0004672">
    <property type="term" value="F:protein kinase activity"/>
    <property type="evidence" value="ECO:0007669"/>
    <property type="project" value="InterPro"/>
</dbReference>
<dbReference type="InterPro" id="IPR000719">
    <property type="entry name" value="Prot_kinase_dom"/>
</dbReference>
<dbReference type="SUPFAM" id="SSF56112">
    <property type="entry name" value="Protein kinase-like (PK-like)"/>
    <property type="match status" value="1"/>
</dbReference>
<dbReference type="Pfam" id="PF01636">
    <property type="entry name" value="APH"/>
    <property type="match status" value="1"/>
</dbReference>
<dbReference type="GO" id="GO:0005524">
    <property type="term" value="F:ATP binding"/>
    <property type="evidence" value="ECO:0007669"/>
    <property type="project" value="InterPro"/>
</dbReference>
<gene>
    <name evidence="2" type="ORF">GCM10007140_08370</name>
</gene>
<evidence type="ECO:0000259" key="1">
    <source>
        <dbReference type="PROSITE" id="PS50011"/>
    </source>
</evidence>
<dbReference type="Proteomes" id="UP000605259">
    <property type="component" value="Unassembled WGS sequence"/>
</dbReference>
<dbReference type="RefSeq" id="WP_188387164.1">
    <property type="nucleotide sequence ID" value="NZ_BMFK01000001.1"/>
</dbReference>
<reference evidence="2" key="1">
    <citation type="journal article" date="2014" name="Int. J. Syst. Evol. Microbiol.">
        <title>Complete genome sequence of Corynebacterium casei LMG S-19264T (=DSM 44701T), isolated from a smear-ripened cheese.</title>
        <authorList>
            <consortium name="US DOE Joint Genome Institute (JGI-PGF)"/>
            <person name="Walter F."/>
            <person name="Albersmeier A."/>
            <person name="Kalinowski J."/>
            <person name="Ruckert C."/>
        </authorList>
    </citation>
    <scope>NUCLEOTIDE SEQUENCE</scope>
    <source>
        <strain evidence="2">CGMCC 1.12698</strain>
    </source>
</reference>